<dbReference type="PANTHER" id="PTHR30250:SF26">
    <property type="entry name" value="PSMA PROTEIN"/>
    <property type="match status" value="1"/>
</dbReference>
<name>A0AAU7URJ0_9NOCA</name>
<sequence>MLGGISSSAFAGVALMISGLLLIPLNISTLGADVYGVWLTISVTATVLYYSDLGIGLAIIHYGSQFRARLVTLSYSSLLSCGVVWAFGIWLVVGACFAVISDLLLDSRFEAAGISTFTAGTLIGLGLLLLGALVIKPFESVLISAGYINYQRRSQVAGAVLRVVGTVFACVTFGDVVAVAAAEVVAMLLPPAISAGLVLKFRLATVKWTLVDVSTFRTLFSYSLKSFVTGMVGALVLQAGAIVAAIVGSPADVTYFTAAFRVYNSIRQIISWLTEPFRSMMSRLWRLDPVSAQSSLVLFLFVTYSVTITGCISIALASVDIVSVWLGENVPIGAVSLTVSILVMGLVLNVVHIPFIPALDGAGRPGIYFPLQVLWLVMYLAAAIPLGNQYGIVGIAVGLSAPLILLEPLYLWRALSALDLTFERWTWEALIPTAAVVAAGALTVGALSALGFIYDFDIQGWILGGVFGLGAVAAFACVSKRIGVERFRTLLSAEL</sequence>
<dbReference type="InterPro" id="IPR050833">
    <property type="entry name" value="Poly_Biosynth_Transport"/>
</dbReference>
<feature type="transmembrane region" description="Helical" evidence="6">
    <location>
        <begin position="367"/>
        <end position="386"/>
    </location>
</feature>
<feature type="transmembrane region" description="Helical" evidence="6">
    <location>
        <begin position="433"/>
        <end position="454"/>
    </location>
</feature>
<gene>
    <name evidence="7" type="ORF">RBB84_15690</name>
</gene>
<dbReference type="KEGG" id="rhox:RBB84_15690"/>
<dbReference type="PANTHER" id="PTHR30250">
    <property type="entry name" value="PST FAMILY PREDICTED COLANIC ACID TRANSPORTER"/>
    <property type="match status" value="1"/>
</dbReference>
<protein>
    <submittedName>
        <fullName evidence="7">Uncharacterized protein</fullName>
    </submittedName>
</protein>
<organism evidence="7">
    <name type="scientific">Rhodococcus sp. D-6</name>
    <dbReference type="NCBI Taxonomy" id="1387842"/>
    <lineage>
        <taxon>Bacteria</taxon>
        <taxon>Bacillati</taxon>
        <taxon>Actinomycetota</taxon>
        <taxon>Actinomycetes</taxon>
        <taxon>Mycobacteriales</taxon>
        <taxon>Nocardiaceae</taxon>
        <taxon>Rhodococcus</taxon>
    </lineage>
</organism>
<dbReference type="RefSeq" id="WP_350246257.1">
    <property type="nucleotide sequence ID" value="NZ_CP132970.1"/>
</dbReference>
<feature type="transmembrane region" description="Helical" evidence="6">
    <location>
        <begin position="332"/>
        <end position="355"/>
    </location>
</feature>
<feature type="transmembrane region" description="Helical" evidence="6">
    <location>
        <begin position="227"/>
        <end position="247"/>
    </location>
</feature>
<keyword evidence="2" id="KW-1003">Cell membrane</keyword>
<dbReference type="GO" id="GO:0005886">
    <property type="term" value="C:plasma membrane"/>
    <property type="evidence" value="ECO:0007669"/>
    <property type="project" value="UniProtKB-SubCell"/>
</dbReference>
<evidence type="ECO:0000256" key="2">
    <source>
        <dbReference type="ARBA" id="ARBA00022475"/>
    </source>
</evidence>
<evidence type="ECO:0000313" key="7">
    <source>
        <dbReference type="EMBL" id="XBW02750.1"/>
    </source>
</evidence>
<feature type="transmembrane region" description="Helical" evidence="6">
    <location>
        <begin position="7"/>
        <end position="25"/>
    </location>
</feature>
<feature type="transmembrane region" description="Helical" evidence="6">
    <location>
        <begin position="295"/>
        <end position="326"/>
    </location>
</feature>
<feature type="transmembrane region" description="Helical" evidence="6">
    <location>
        <begin position="37"/>
        <end position="60"/>
    </location>
</feature>
<keyword evidence="4 6" id="KW-1133">Transmembrane helix</keyword>
<keyword evidence="3 6" id="KW-0812">Transmembrane</keyword>
<evidence type="ECO:0000256" key="5">
    <source>
        <dbReference type="ARBA" id="ARBA00023136"/>
    </source>
</evidence>
<accession>A0AAU7URJ0</accession>
<reference evidence="7" key="1">
    <citation type="submission" date="2023-08" db="EMBL/GenBank/DDBJ databases">
        <title>The novel hydrolase IpcH responsible for the initial isoprocarb degradation step in Rhodococcus sp. D-6.</title>
        <authorList>
            <person name="Zhu Q."/>
        </authorList>
    </citation>
    <scope>NUCLEOTIDE SEQUENCE</scope>
    <source>
        <strain evidence="7">D-6</strain>
    </source>
</reference>
<feature type="transmembrane region" description="Helical" evidence="6">
    <location>
        <begin position="72"/>
        <end position="100"/>
    </location>
</feature>
<feature type="transmembrane region" description="Helical" evidence="6">
    <location>
        <begin position="112"/>
        <end position="135"/>
    </location>
</feature>
<feature type="transmembrane region" description="Helical" evidence="6">
    <location>
        <begin position="460"/>
        <end position="478"/>
    </location>
</feature>
<dbReference type="AlphaFoldDB" id="A0AAU7URJ0"/>
<evidence type="ECO:0000256" key="3">
    <source>
        <dbReference type="ARBA" id="ARBA00022692"/>
    </source>
</evidence>
<comment type="subcellular location">
    <subcellularLocation>
        <location evidence="1">Cell membrane</location>
        <topology evidence="1">Multi-pass membrane protein</topology>
    </subcellularLocation>
</comment>
<evidence type="ECO:0000256" key="6">
    <source>
        <dbReference type="SAM" id="Phobius"/>
    </source>
</evidence>
<feature type="transmembrane region" description="Helical" evidence="6">
    <location>
        <begin position="156"/>
        <end position="174"/>
    </location>
</feature>
<dbReference type="EMBL" id="CP132970">
    <property type="protein sequence ID" value="XBW02750.1"/>
    <property type="molecule type" value="Genomic_DNA"/>
</dbReference>
<evidence type="ECO:0000256" key="4">
    <source>
        <dbReference type="ARBA" id="ARBA00022989"/>
    </source>
</evidence>
<feature type="transmembrane region" description="Helical" evidence="6">
    <location>
        <begin position="392"/>
        <end position="412"/>
    </location>
</feature>
<keyword evidence="5 6" id="KW-0472">Membrane</keyword>
<proteinExistence type="predicted"/>
<evidence type="ECO:0000256" key="1">
    <source>
        <dbReference type="ARBA" id="ARBA00004651"/>
    </source>
</evidence>